<keyword evidence="3" id="KW-1185">Reference proteome</keyword>
<evidence type="ECO:0000313" key="3">
    <source>
        <dbReference type="Proteomes" id="UP001295684"/>
    </source>
</evidence>
<organism evidence="2 3">
    <name type="scientific">Euplotes crassus</name>
    <dbReference type="NCBI Taxonomy" id="5936"/>
    <lineage>
        <taxon>Eukaryota</taxon>
        <taxon>Sar</taxon>
        <taxon>Alveolata</taxon>
        <taxon>Ciliophora</taxon>
        <taxon>Intramacronucleata</taxon>
        <taxon>Spirotrichea</taxon>
        <taxon>Hypotrichia</taxon>
        <taxon>Euplotida</taxon>
        <taxon>Euplotidae</taxon>
        <taxon>Moneuplotes</taxon>
    </lineage>
</organism>
<sequence>MNLELIDSVPASTPGNDHQEDIFGSKFKPWDDNIDNFLWSPVMKISCTNKNTKSKRNKKLKNTSTGSDSKTELQKKREDLKKTLSPSGGAKPQESKISQSCKNSLTILPLKKPSNQMLSKINEELKFLKQKKVEMVFNRDSYSTNNKLKPYKKSKIDPKFLKMSKESTKRNSLLQKVGQKSLEKINQIQSHSVIQKLQRLSKMNERKAARYKYNLKQSRNDESDRPRMQISRSSNTKKLKINKSCVELLPFMESKDSKLSKDLDPNLPKPNYKLRIPNFDSLSHTSKILGKHIPLHMLQGHLTKPKKAGLNITPHNFLFKVEVKTKGVSGKKS</sequence>
<feature type="region of interest" description="Disordered" evidence="1">
    <location>
        <begin position="50"/>
        <end position="100"/>
    </location>
</feature>
<dbReference type="EMBL" id="CAMPGE010012408">
    <property type="protein sequence ID" value="CAI2371176.1"/>
    <property type="molecule type" value="Genomic_DNA"/>
</dbReference>
<feature type="compositionally biased region" description="Basic and acidic residues" evidence="1">
    <location>
        <begin position="218"/>
        <end position="227"/>
    </location>
</feature>
<evidence type="ECO:0000313" key="2">
    <source>
        <dbReference type="EMBL" id="CAI2371176.1"/>
    </source>
</evidence>
<accession>A0AAD1UNK9</accession>
<reference evidence="2" key="1">
    <citation type="submission" date="2023-07" db="EMBL/GenBank/DDBJ databases">
        <authorList>
            <consortium name="AG Swart"/>
            <person name="Singh M."/>
            <person name="Singh A."/>
            <person name="Seah K."/>
            <person name="Emmerich C."/>
        </authorList>
    </citation>
    <scope>NUCLEOTIDE SEQUENCE</scope>
    <source>
        <strain evidence="2">DP1</strain>
    </source>
</reference>
<name>A0AAD1UNK9_EUPCR</name>
<feature type="region of interest" description="Disordered" evidence="1">
    <location>
        <begin position="210"/>
        <end position="236"/>
    </location>
</feature>
<protein>
    <submittedName>
        <fullName evidence="2">Uncharacterized protein</fullName>
    </submittedName>
</protein>
<dbReference type="AlphaFoldDB" id="A0AAD1UNK9"/>
<proteinExistence type="predicted"/>
<feature type="compositionally biased region" description="Basic and acidic residues" evidence="1">
    <location>
        <begin position="69"/>
        <end position="82"/>
    </location>
</feature>
<evidence type="ECO:0000256" key="1">
    <source>
        <dbReference type="SAM" id="MobiDB-lite"/>
    </source>
</evidence>
<dbReference type="Proteomes" id="UP001295684">
    <property type="component" value="Unassembled WGS sequence"/>
</dbReference>
<feature type="region of interest" description="Disordered" evidence="1">
    <location>
        <begin position="1"/>
        <end position="24"/>
    </location>
</feature>
<feature type="compositionally biased region" description="Basic residues" evidence="1">
    <location>
        <begin position="52"/>
        <end position="61"/>
    </location>
</feature>
<comment type="caution">
    <text evidence="2">The sequence shown here is derived from an EMBL/GenBank/DDBJ whole genome shotgun (WGS) entry which is preliminary data.</text>
</comment>
<gene>
    <name evidence="2" type="ORF">ECRASSUSDP1_LOCUS12496</name>
</gene>